<proteinExistence type="predicted"/>
<evidence type="ECO:0000313" key="1">
    <source>
        <dbReference type="EMBL" id="KAJ0084781.1"/>
    </source>
</evidence>
<reference evidence="2" key="1">
    <citation type="journal article" date="2023" name="G3 (Bethesda)">
        <title>Genome assembly and association tests identify interacting loci associated with vigor, precocity, and sex in interspecific pistachio rootstocks.</title>
        <authorList>
            <person name="Palmer W."/>
            <person name="Jacygrad E."/>
            <person name="Sagayaradj S."/>
            <person name="Cavanaugh K."/>
            <person name="Han R."/>
            <person name="Bertier L."/>
            <person name="Beede B."/>
            <person name="Kafkas S."/>
            <person name="Golino D."/>
            <person name="Preece J."/>
            <person name="Michelmore R."/>
        </authorList>
    </citation>
    <scope>NUCLEOTIDE SEQUENCE [LARGE SCALE GENOMIC DNA]</scope>
</reference>
<sequence length="474" mass="54179">MADETRATRVARLEDAVATLRRDFGVHNDLQDQRITQIANQTQLIVELQETLQDIVKRMTEIEESFRRKETPVPRFDGANASGRLMKIQNFFDFHHTPVHQRLSIASFHLEGAALEHYQWLHKNNLLRDWQDFMTSIEHRFGDSQYEDAFGKLTKLTQTGTVGEYRSQFEKLATKVEGVPERALISCWVAGLKTHIKTEVQIQVPYSLVQAMHLARMQEEKFEEQRVAYKSWNEKASTYRSNTFGNRNLPPLLPSPGTKVAPADASKSSSFPVKRLTLNEVIDIPTISLHALAGQHCPRTLRMIGVIQGMDVQVLIDGGSTHNFIRERVARYLNIPIMPSKHFKVLIGNGDTLECEGYCPQLSLKLNNQEFLVDFYVLNLGGTDVVLGVQWLELLGRVIMDYKELYMEFQWHGKTVKLQGEPLLQCQPIQMSQLRKLTQTDGVASYFHLCALPPPIQETNSICQILTSWPSQYL</sequence>
<accession>A0ACC1AG98</accession>
<protein>
    <submittedName>
        <fullName evidence="1">Uncharacterized protein</fullName>
    </submittedName>
</protein>
<keyword evidence="2" id="KW-1185">Reference proteome</keyword>
<dbReference type="Proteomes" id="UP001164250">
    <property type="component" value="Chromosome 11"/>
</dbReference>
<gene>
    <name evidence="1" type="ORF">Patl1_29570</name>
</gene>
<dbReference type="EMBL" id="CM047907">
    <property type="protein sequence ID" value="KAJ0084781.1"/>
    <property type="molecule type" value="Genomic_DNA"/>
</dbReference>
<name>A0ACC1AG98_9ROSI</name>
<organism evidence="1 2">
    <name type="scientific">Pistacia atlantica</name>
    <dbReference type="NCBI Taxonomy" id="434234"/>
    <lineage>
        <taxon>Eukaryota</taxon>
        <taxon>Viridiplantae</taxon>
        <taxon>Streptophyta</taxon>
        <taxon>Embryophyta</taxon>
        <taxon>Tracheophyta</taxon>
        <taxon>Spermatophyta</taxon>
        <taxon>Magnoliopsida</taxon>
        <taxon>eudicotyledons</taxon>
        <taxon>Gunneridae</taxon>
        <taxon>Pentapetalae</taxon>
        <taxon>rosids</taxon>
        <taxon>malvids</taxon>
        <taxon>Sapindales</taxon>
        <taxon>Anacardiaceae</taxon>
        <taxon>Pistacia</taxon>
    </lineage>
</organism>
<comment type="caution">
    <text evidence="1">The sequence shown here is derived from an EMBL/GenBank/DDBJ whole genome shotgun (WGS) entry which is preliminary data.</text>
</comment>
<evidence type="ECO:0000313" key="2">
    <source>
        <dbReference type="Proteomes" id="UP001164250"/>
    </source>
</evidence>